<name>A0A326U3G8_THEHA</name>
<accession>A0A326U3G8</accession>
<comment type="caution">
    <text evidence="1">The sequence shown here is derived from an EMBL/GenBank/DDBJ whole genome shotgun (WGS) entry which is preliminary data.</text>
</comment>
<dbReference type="RefSeq" id="WP_111326874.1">
    <property type="nucleotide sequence ID" value="NZ_BIFX01000002.1"/>
</dbReference>
<dbReference type="InterPro" id="IPR011990">
    <property type="entry name" value="TPR-like_helical_dom_sf"/>
</dbReference>
<dbReference type="Proteomes" id="UP000248806">
    <property type="component" value="Unassembled WGS sequence"/>
</dbReference>
<gene>
    <name evidence="1" type="ORF">EI42_06382</name>
</gene>
<dbReference type="EMBL" id="QKUF01000064">
    <property type="protein sequence ID" value="PZW18052.1"/>
    <property type="molecule type" value="Genomic_DNA"/>
</dbReference>
<reference evidence="1 2" key="1">
    <citation type="submission" date="2018-06" db="EMBL/GenBank/DDBJ databases">
        <title>Genomic Encyclopedia of Archaeal and Bacterial Type Strains, Phase II (KMG-II): from individual species to whole genera.</title>
        <authorList>
            <person name="Goeker M."/>
        </authorList>
    </citation>
    <scope>NUCLEOTIDE SEQUENCE [LARGE SCALE GENOMIC DNA]</scope>
    <source>
        <strain evidence="1 2">ATCC BAA-1881</strain>
    </source>
</reference>
<evidence type="ECO:0000313" key="2">
    <source>
        <dbReference type="Proteomes" id="UP000248806"/>
    </source>
</evidence>
<evidence type="ECO:0000313" key="1">
    <source>
        <dbReference type="EMBL" id="PZW18052.1"/>
    </source>
</evidence>
<sequence length="673" mass="76528">MQEAYQLSGPRMYVYTFGSMTLESRTADYRHTFSLEKMKYLRGVLVCLLCAKDRSLPRNWLLRLWPSFDLDGRPISSKEKLHRLSQTISKTRLAVPPELLFSQRSGRLTLHPQTLLWWDAEAVLELASRAEKLSSLQDALPLWQEAQNLIDRGMFLSDDISAAWTEEHGIRSLRSQIEKIRQKTMRALAFGDLISKKDLSRVQSYFDRYQNDSEGIEQLLCTSMNQPPSVQMKILEIAKQCQVPARSIAQLQNILQASPIELIVPFDRTAHQNISALEAPQREKHPLFLNSQLCSSLSTLELSSPEEEQEQENILIGATVAQFLSFVYQCKYHGFSLGELQQILDKEITAMSAQQPISRRDALLGALSFMATAVNFPPYKQTFPIEDFLCHAAAGIVANWHLLGGHQYTFIQKTLSRYLPALSQLAKQNKDAAELACQAYLQLGLIAFHTTHIKTRQKYCQQAVIYADMSQTPLLQAAARIHLCCSYYYGNENKAALHAIQEAWPFFSRVSPLLQSCMAMRLAMVLARCYEEHEKVSALIQQACQTFPERAAEDPAYLYSEFTEGNLYFVKGLIFLDTGHLSQASSAMQPLVEQKIPVSPRTLYQVYNYQARIALEEGDKDAMEAYLLKGIEGAISLQSKRRREEAIACYRRAKQVWPQEKTLDSLAIRLLEA</sequence>
<protein>
    <submittedName>
        <fullName evidence="1">Uncharacterized protein</fullName>
    </submittedName>
</protein>
<dbReference type="Gene3D" id="1.25.40.10">
    <property type="entry name" value="Tetratricopeptide repeat domain"/>
    <property type="match status" value="1"/>
</dbReference>
<dbReference type="AlphaFoldDB" id="A0A326U3G8"/>
<organism evidence="1 2">
    <name type="scientific">Thermosporothrix hazakensis</name>
    <dbReference type="NCBI Taxonomy" id="644383"/>
    <lineage>
        <taxon>Bacteria</taxon>
        <taxon>Bacillati</taxon>
        <taxon>Chloroflexota</taxon>
        <taxon>Ktedonobacteria</taxon>
        <taxon>Ktedonobacterales</taxon>
        <taxon>Thermosporotrichaceae</taxon>
        <taxon>Thermosporothrix</taxon>
    </lineage>
</organism>
<proteinExistence type="predicted"/>
<keyword evidence="2" id="KW-1185">Reference proteome</keyword>